<proteinExistence type="predicted"/>
<evidence type="ECO:0000313" key="2">
    <source>
        <dbReference type="Proteomes" id="UP001176961"/>
    </source>
</evidence>
<dbReference type="EMBL" id="CATQJL010000326">
    <property type="protein sequence ID" value="CAJ0609381.1"/>
    <property type="molecule type" value="Genomic_DNA"/>
</dbReference>
<protein>
    <submittedName>
        <fullName evidence="1">Uncharacterized protein</fullName>
    </submittedName>
</protein>
<dbReference type="Proteomes" id="UP001176961">
    <property type="component" value="Unassembled WGS sequence"/>
</dbReference>
<keyword evidence="2" id="KW-1185">Reference proteome</keyword>
<sequence length="70" mass="8269">MFVPSHSNRAMHHTLCIAPQRIASFMLGQSSFIPEIYTKCVLTQDLLRLSCKWDVHCTTRKHIIRRHQDY</sequence>
<accession>A0AA36MED1</accession>
<gene>
    <name evidence="1" type="ORF">CYNAS_LOCUS21364</name>
</gene>
<name>A0AA36MED1_CYLNA</name>
<dbReference type="AlphaFoldDB" id="A0AA36MED1"/>
<comment type="caution">
    <text evidence="1">The sequence shown here is derived from an EMBL/GenBank/DDBJ whole genome shotgun (WGS) entry which is preliminary data.</text>
</comment>
<evidence type="ECO:0000313" key="1">
    <source>
        <dbReference type="EMBL" id="CAJ0609381.1"/>
    </source>
</evidence>
<organism evidence="1 2">
    <name type="scientific">Cylicocyclus nassatus</name>
    <name type="common">Nematode worm</name>
    <dbReference type="NCBI Taxonomy" id="53992"/>
    <lineage>
        <taxon>Eukaryota</taxon>
        <taxon>Metazoa</taxon>
        <taxon>Ecdysozoa</taxon>
        <taxon>Nematoda</taxon>
        <taxon>Chromadorea</taxon>
        <taxon>Rhabditida</taxon>
        <taxon>Rhabditina</taxon>
        <taxon>Rhabditomorpha</taxon>
        <taxon>Strongyloidea</taxon>
        <taxon>Strongylidae</taxon>
        <taxon>Cylicocyclus</taxon>
    </lineage>
</organism>
<reference evidence="1" key="1">
    <citation type="submission" date="2023-07" db="EMBL/GenBank/DDBJ databases">
        <authorList>
            <consortium name="CYATHOMIX"/>
        </authorList>
    </citation>
    <scope>NUCLEOTIDE SEQUENCE</scope>
    <source>
        <strain evidence="1">N/A</strain>
    </source>
</reference>